<organism evidence="15 16">
    <name type="scientific">Photobacterium toruni</name>
    <dbReference type="NCBI Taxonomy" id="1935446"/>
    <lineage>
        <taxon>Bacteria</taxon>
        <taxon>Pseudomonadati</taxon>
        <taxon>Pseudomonadota</taxon>
        <taxon>Gammaproteobacteria</taxon>
        <taxon>Vibrionales</taxon>
        <taxon>Vibrionaceae</taxon>
        <taxon>Photobacterium</taxon>
    </lineage>
</organism>
<keyword evidence="4 13" id="KW-0489">Methyltransferase</keyword>
<comment type="similarity">
    <text evidence="1 13">Belongs to the precorrin methyltransferase family.</text>
</comment>
<dbReference type="InterPro" id="IPR050161">
    <property type="entry name" value="Siro_Cobalamin_biosynth"/>
</dbReference>
<evidence type="ECO:0000313" key="15">
    <source>
        <dbReference type="EMBL" id="SJZ40250.1"/>
    </source>
</evidence>
<dbReference type="InterPro" id="IPR006366">
    <property type="entry name" value="CobA/CysG_C"/>
</dbReference>
<dbReference type="InterPro" id="IPR000878">
    <property type="entry name" value="4pyrrol_Mease"/>
</dbReference>
<dbReference type="Gene3D" id="3.40.1010.10">
    <property type="entry name" value="Cobalt-precorrin-4 Transmethylase, Domain 1"/>
    <property type="match status" value="1"/>
</dbReference>
<keyword evidence="9" id="KW-0627">Porphyrin biosynthesis</keyword>
<keyword evidence="7" id="KW-0560">Oxidoreductase</keyword>
<dbReference type="AlphaFoldDB" id="A0A1T4KCU8"/>
<dbReference type="InterPro" id="IPR035996">
    <property type="entry name" value="4pyrrol_Methylase_sf"/>
</dbReference>
<dbReference type="Gene3D" id="3.30.950.10">
    <property type="entry name" value="Methyltransferase, Cobalt-precorrin-4 Transmethylase, Domain 2"/>
    <property type="match status" value="1"/>
</dbReference>
<evidence type="ECO:0000256" key="7">
    <source>
        <dbReference type="ARBA" id="ARBA00023002"/>
    </source>
</evidence>
<dbReference type="EC" id="2.1.1.107" evidence="2"/>
<evidence type="ECO:0000256" key="9">
    <source>
        <dbReference type="ARBA" id="ARBA00023244"/>
    </source>
</evidence>
<evidence type="ECO:0000256" key="11">
    <source>
        <dbReference type="ARBA" id="ARBA00025705"/>
    </source>
</evidence>
<sequence length="291" mass="31604">MKSLKSQQYSSLTDDINTRWCQITQTVDANNNQGRVTLVGAGPGDPDLLTLKALKTLESADVVVYDRLVSDAIMALVRSGCQTIFVGKEKGQQSLPQMAINQLLVHLAQQGKQVCRLKGGDAFIFGRGGEEIQFLRQHGIKVDLVPGITAASGCSAYAGIPLTHRGVSQGCTFVTVHTEKETVIAWQALVDLNHTLVFYMGLSKVDLICQQLTNAGLIATTPAAIIERGCTDEQRVINATLATLPQRVRQQHIVSPALIIIGEVVKLSESLAWPSLKIESLTSYNKPQEWA</sequence>
<comment type="pathway">
    <text evidence="12">Cofactor biosynthesis; adenosylcobalamin biosynthesis; precorrin-2 from uroporphyrinogen III: step 1/1.</text>
</comment>
<evidence type="ECO:0000256" key="4">
    <source>
        <dbReference type="ARBA" id="ARBA00022603"/>
    </source>
</evidence>
<reference evidence="15 16" key="1">
    <citation type="submission" date="2017-02" db="EMBL/GenBank/DDBJ databases">
        <authorList>
            <person name="Peterson S.W."/>
        </authorList>
    </citation>
    <scope>NUCLEOTIDE SEQUENCE [LARGE SCALE GENOMIC DNA]</scope>
    <source>
        <strain evidence="15 16">CECT 9189</strain>
    </source>
</reference>
<evidence type="ECO:0000256" key="3">
    <source>
        <dbReference type="ARBA" id="ARBA00022573"/>
    </source>
</evidence>
<dbReference type="PANTHER" id="PTHR45790:SF3">
    <property type="entry name" value="S-ADENOSYL-L-METHIONINE-DEPENDENT UROPORPHYRINOGEN III METHYLTRANSFERASE, CHLOROPLASTIC"/>
    <property type="match status" value="1"/>
</dbReference>
<dbReference type="GO" id="GO:0016491">
    <property type="term" value="F:oxidoreductase activity"/>
    <property type="evidence" value="ECO:0007669"/>
    <property type="project" value="UniProtKB-KW"/>
</dbReference>
<name>A0A1T4KCU8_9GAMM</name>
<dbReference type="PROSITE" id="PS00839">
    <property type="entry name" value="SUMT_1"/>
    <property type="match status" value="1"/>
</dbReference>
<dbReference type="RefSeq" id="WP_080172992.1">
    <property type="nucleotide sequence ID" value="NZ_AP024854.1"/>
</dbReference>
<dbReference type="UniPathway" id="UPA00262">
    <property type="reaction ID" value="UER00211"/>
</dbReference>
<dbReference type="GO" id="GO:0009236">
    <property type="term" value="P:cobalamin biosynthetic process"/>
    <property type="evidence" value="ECO:0007669"/>
    <property type="project" value="UniProtKB-KW"/>
</dbReference>
<dbReference type="InterPro" id="IPR003043">
    <property type="entry name" value="Uropor_MeTrfase_CS"/>
</dbReference>
<dbReference type="Proteomes" id="UP000191116">
    <property type="component" value="Unassembled WGS sequence"/>
</dbReference>
<dbReference type="EMBL" id="FUWP01000001">
    <property type="protein sequence ID" value="SJZ40250.1"/>
    <property type="molecule type" value="Genomic_DNA"/>
</dbReference>
<dbReference type="Pfam" id="PF00590">
    <property type="entry name" value="TP_methylase"/>
    <property type="match status" value="1"/>
</dbReference>
<feature type="domain" description="Tetrapyrrole methylase" evidence="14">
    <location>
        <begin position="35"/>
        <end position="244"/>
    </location>
</feature>
<dbReference type="GO" id="GO:0019354">
    <property type="term" value="P:siroheme biosynthetic process"/>
    <property type="evidence" value="ECO:0007669"/>
    <property type="project" value="UniProtKB-UniPathway"/>
</dbReference>
<keyword evidence="10" id="KW-0511">Multifunctional enzyme</keyword>
<dbReference type="PROSITE" id="PS00840">
    <property type="entry name" value="SUMT_2"/>
    <property type="match status" value="1"/>
</dbReference>
<dbReference type="SUPFAM" id="SSF53790">
    <property type="entry name" value="Tetrapyrrole methylase"/>
    <property type="match status" value="1"/>
</dbReference>
<accession>A0A1T4KCU8</accession>
<dbReference type="FunFam" id="3.30.950.10:FF:000001">
    <property type="entry name" value="Siroheme synthase"/>
    <property type="match status" value="1"/>
</dbReference>
<evidence type="ECO:0000259" key="14">
    <source>
        <dbReference type="Pfam" id="PF00590"/>
    </source>
</evidence>
<evidence type="ECO:0000256" key="10">
    <source>
        <dbReference type="ARBA" id="ARBA00023268"/>
    </source>
</evidence>
<dbReference type="CDD" id="cd11642">
    <property type="entry name" value="SUMT"/>
    <property type="match status" value="1"/>
</dbReference>
<evidence type="ECO:0000256" key="13">
    <source>
        <dbReference type="RuleBase" id="RU003960"/>
    </source>
</evidence>
<evidence type="ECO:0000256" key="6">
    <source>
        <dbReference type="ARBA" id="ARBA00022691"/>
    </source>
</evidence>
<evidence type="ECO:0000256" key="2">
    <source>
        <dbReference type="ARBA" id="ARBA00012162"/>
    </source>
</evidence>
<dbReference type="NCBIfam" id="TIGR01469">
    <property type="entry name" value="cobA_cysG_Cterm"/>
    <property type="match status" value="1"/>
</dbReference>
<dbReference type="InterPro" id="IPR014777">
    <property type="entry name" value="4pyrrole_Mease_sub1"/>
</dbReference>
<comment type="pathway">
    <text evidence="11">Porphyrin-containing compound metabolism; siroheme biosynthesis; precorrin-2 from uroporphyrinogen III: step 1/1.</text>
</comment>
<dbReference type="InterPro" id="IPR014776">
    <property type="entry name" value="4pyrrole_Mease_sub2"/>
</dbReference>
<dbReference type="OrthoDB" id="9815856at2"/>
<evidence type="ECO:0000256" key="1">
    <source>
        <dbReference type="ARBA" id="ARBA00005879"/>
    </source>
</evidence>
<keyword evidence="6" id="KW-0949">S-adenosyl-L-methionine</keyword>
<gene>
    <name evidence="15" type="primary">cysG_1</name>
    <name evidence="15" type="ORF">CZ814_00184</name>
</gene>
<keyword evidence="8" id="KW-0456">Lyase</keyword>
<evidence type="ECO:0000313" key="16">
    <source>
        <dbReference type="Proteomes" id="UP000191116"/>
    </source>
</evidence>
<evidence type="ECO:0000256" key="12">
    <source>
        <dbReference type="ARBA" id="ARBA00060548"/>
    </source>
</evidence>
<dbReference type="NCBIfam" id="NF004790">
    <property type="entry name" value="PRK06136.1"/>
    <property type="match status" value="1"/>
</dbReference>
<evidence type="ECO:0000256" key="5">
    <source>
        <dbReference type="ARBA" id="ARBA00022679"/>
    </source>
</evidence>
<dbReference type="GO" id="GO:0004851">
    <property type="term" value="F:uroporphyrin-III C-methyltransferase activity"/>
    <property type="evidence" value="ECO:0007669"/>
    <property type="project" value="UniProtKB-EC"/>
</dbReference>
<dbReference type="FunFam" id="3.40.1010.10:FF:000001">
    <property type="entry name" value="Siroheme synthase"/>
    <property type="match status" value="1"/>
</dbReference>
<dbReference type="GO" id="GO:0016829">
    <property type="term" value="F:lyase activity"/>
    <property type="evidence" value="ECO:0007669"/>
    <property type="project" value="UniProtKB-KW"/>
</dbReference>
<keyword evidence="3" id="KW-0169">Cobalamin biosynthesis</keyword>
<dbReference type="PANTHER" id="PTHR45790">
    <property type="entry name" value="SIROHEME SYNTHASE-RELATED"/>
    <property type="match status" value="1"/>
</dbReference>
<evidence type="ECO:0000256" key="8">
    <source>
        <dbReference type="ARBA" id="ARBA00023239"/>
    </source>
</evidence>
<protein>
    <recommendedName>
        <fullName evidence="2">uroporphyrinogen-III C-methyltransferase</fullName>
        <ecNumber evidence="2">2.1.1.107</ecNumber>
    </recommendedName>
</protein>
<keyword evidence="5 13" id="KW-0808">Transferase</keyword>
<dbReference type="GO" id="GO:0032259">
    <property type="term" value="P:methylation"/>
    <property type="evidence" value="ECO:0007669"/>
    <property type="project" value="UniProtKB-KW"/>
</dbReference>
<proteinExistence type="inferred from homology"/>